<sequence>MESKLLNVGTHEAGNEFESSLRQAFMELEPRLRPPFSIAIPTPQEYSQLNHALLYGVLTEPQFAKIHVKHLHGLVSDGYALFVSLTLRVVLELYNKLVDSVKQQLIWAVNEIVGVFGVGFDGLLVGLLRHTVGCDYTDRGLWLCFELINLLLTNFISLLEQEPSVLTSALYVYLRLLADHCRVSGNVRVDFLKKLEIEFCVKMLREQFHLSMKIGRDLVRLLQDLVHVPEFRNIWKDLVLDPTTFGTEGFSDVGQLYSTRTSSRYFLLRVTPEMELQLRFLLVHVKFRHLKRYQTWFAKKFLFEPERETLIVDMIRFICCAHHPSNEIIHSDSVPRWAIIGWLLSSFRKKYVEANAKLALFYDWLYFDERMDNIMNIEPAMLLMVCSMPQYVGMTQSLLEFLLLLVDNYDQMRSYTVANGVSLAFNSLVTKGVINNVDTLTSCDALSPFLKERLKKLLSSTNETLPHQLCPSRLPHCSADASHLETPASNPKHEPAGA</sequence>
<proteinExistence type="predicted"/>
<organism evidence="2 3">
    <name type="scientific">Linum tenue</name>
    <dbReference type="NCBI Taxonomy" id="586396"/>
    <lineage>
        <taxon>Eukaryota</taxon>
        <taxon>Viridiplantae</taxon>
        <taxon>Streptophyta</taxon>
        <taxon>Embryophyta</taxon>
        <taxon>Tracheophyta</taxon>
        <taxon>Spermatophyta</taxon>
        <taxon>Magnoliopsida</taxon>
        <taxon>eudicotyledons</taxon>
        <taxon>Gunneridae</taxon>
        <taxon>Pentapetalae</taxon>
        <taxon>rosids</taxon>
        <taxon>fabids</taxon>
        <taxon>Malpighiales</taxon>
        <taxon>Linaceae</taxon>
        <taxon>Linum</taxon>
    </lineage>
</organism>
<accession>A0AAV0KUK0</accession>
<dbReference type="Pfam" id="PF10189">
    <property type="entry name" value="Ints3_N"/>
    <property type="match status" value="1"/>
</dbReference>
<keyword evidence="3" id="KW-1185">Reference proteome</keyword>
<dbReference type="InterPro" id="IPR045334">
    <property type="entry name" value="INTS3"/>
</dbReference>
<dbReference type="PANTHER" id="PTHR13587">
    <property type="entry name" value="INTEGRATOR COMPLEX SUBUNIT 3"/>
    <property type="match status" value="1"/>
</dbReference>
<dbReference type="PANTHER" id="PTHR13587:SF7">
    <property type="entry name" value="INTEGRATOR COMPLEX SUBUNIT 3"/>
    <property type="match status" value="1"/>
</dbReference>
<reference evidence="2" key="1">
    <citation type="submission" date="2022-08" db="EMBL/GenBank/DDBJ databases">
        <authorList>
            <person name="Gutierrez-Valencia J."/>
        </authorList>
    </citation>
    <scope>NUCLEOTIDE SEQUENCE</scope>
</reference>
<comment type="caution">
    <text evidence="2">The sequence shown here is derived from an EMBL/GenBank/DDBJ whole genome shotgun (WGS) entry which is preliminary data.</text>
</comment>
<protein>
    <recommendedName>
        <fullName evidence="1">Integrator complex subunit 3 N-terminal domain-containing protein</fullName>
    </recommendedName>
</protein>
<gene>
    <name evidence="2" type="ORF">LITE_LOCUS20496</name>
</gene>
<evidence type="ECO:0000313" key="3">
    <source>
        <dbReference type="Proteomes" id="UP001154282"/>
    </source>
</evidence>
<dbReference type="AlphaFoldDB" id="A0AAV0KUK0"/>
<dbReference type="EMBL" id="CAMGYJ010000005">
    <property type="protein sequence ID" value="CAI0425656.1"/>
    <property type="molecule type" value="Genomic_DNA"/>
</dbReference>
<feature type="domain" description="Integrator complex subunit 3 N-terminal" evidence="1">
    <location>
        <begin position="44"/>
        <end position="455"/>
    </location>
</feature>
<name>A0AAV0KUK0_9ROSI</name>
<dbReference type="Proteomes" id="UP001154282">
    <property type="component" value="Unassembled WGS sequence"/>
</dbReference>
<evidence type="ECO:0000259" key="1">
    <source>
        <dbReference type="Pfam" id="PF10189"/>
    </source>
</evidence>
<dbReference type="InterPro" id="IPR019333">
    <property type="entry name" value="INTS3_N"/>
</dbReference>
<dbReference type="GO" id="GO:0005737">
    <property type="term" value="C:cytoplasm"/>
    <property type="evidence" value="ECO:0007669"/>
    <property type="project" value="TreeGrafter"/>
</dbReference>
<evidence type="ECO:0000313" key="2">
    <source>
        <dbReference type="EMBL" id="CAI0425656.1"/>
    </source>
</evidence>